<proteinExistence type="predicted"/>
<dbReference type="Pfam" id="PF04978">
    <property type="entry name" value="MST"/>
    <property type="match status" value="1"/>
</dbReference>
<protein>
    <submittedName>
        <fullName evidence="1">DinB family protein</fullName>
    </submittedName>
</protein>
<accession>A0ABV8DSQ9</accession>
<dbReference type="InterPro" id="IPR007061">
    <property type="entry name" value="MST-like"/>
</dbReference>
<dbReference type="InterPro" id="IPR034660">
    <property type="entry name" value="DinB/YfiT-like"/>
</dbReference>
<comment type="caution">
    <text evidence="1">The sequence shown here is derived from an EMBL/GenBank/DDBJ whole genome shotgun (WGS) entry which is preliminary data.</text>
</comment>
<organism evidence="1 2">
    <name type="scientific">Nocardia jiangsuensis</name>
    <dbReference type="NCBI Taxonomy" id="1691563"/>
    <lineage>
        <taxon>Bacteria</taxon>
        <taxon>Bacillati</taxon>
        <taxon>Actinomycetota</taxon>
        <taxon>Actinomycetes</taxon>
        <taxon>Mycobacteriales</taxon>
        <taxon>Nocardiaceae</taxon>
        <taxon>Nocardia</taxon>
    </lineage>
</organism>
<name>A0ABV8DSQ9_9NOCA</name>
<gene>
    <name evidence="1" type="ORF">ACFO0B_12315</name>
</gene>
<evidence type="ECO:0000313" key="2">
    <source>
        <dbReference type="Proteomes" id="UP001595696"/>
    </source>
</evidence>
<keyword evidence="2" id="KW-1185">Reference proteome</keyword>
<sequence length="176" mass="19336">MTTSATAPAVLDTERGDLLAMLGKARFFLRFTVRNLTDEQARQRSTASELTLGGLIKHVAGTERGWADFLVDPSSMKDMDAMTEADFAARDTEFQLLPDETLADVLAAYQQVADRTDALVGTVDLNAELTLPAAPWFQERAWSARRVLMHIVAETTQHAGHADIIRESLDGQKTMG</sequence>
<dbReference type="Gene3D" id="1.20.120.450">
    <property type="entry name" value="dinb family like domain"/>
    <property type="match status" value="1"/>
</dbReference>
<dbReference type="SUPFAM" id="SSF109854">
    <property type="entry name" value="DinB/YfiT-like putative metalloenzymes"/>
    <property type="match status" value="1"/>
</dbReference>
<evidence type="ECO:0000313" key="1">
    <source>
        <dbReference type="EMBL" id="MFC3962769.1"/>
    </source>
</evidence>
<dbReference type="RefSeq" id="WP_378612532.1">
    <property type="nucleotide sequence ID" value="NZ_JBHSAX010000013.1"/>
</dbReference>
<reference evidence="2" key="1">
    <citation type="journal article" date="2019" name="Int. J. Syst. Evol. Microbiol.">
        <title>The Global Catalogue of Microorganisms (GCM) 10K type strain sequencing project: providing services to taxonomists for standard genome sequencing and annotation.</title>
        <authorList>
            <consortium name="The Broad Institute Genomics Platform"/>
            <consortium name="The Broad Institute Genome Sequencing Center for Infectious Disease"/>
            <person name="Wu L."/>
            <person name="Ma J."/>
        </authorList>
    </citation>
    <scope>NUCLEOTIDE SEQUENCE [LARGE SCALE GENOMIC DNA]</scope>
    <source>
        <strain evidence="2">CGMCC 4.7330</strain>
    </source>
</reference>
<dbReference type="EMBL" id="JBHSAX010000013">
    <property type="protein sequence ID" value="MFC3962769.1"/>
    <property type="molecule type" value="Genomic_DNA"/>
</dbReference>
<dbReference type="Proteomes" id="UP001595696">
    <property type="component" value="Unassembled WGS sequence"/>
</dbReference>